<evidence type="ECO:0000256" key="1">
    <source>
        <dbReference type="ARBA" id="ARBA00023015"/>
    </source>
</evidence>
<keyword evidence="3" id="KW-0804">Transcription</keyword>
<keyword evidence="2 4" id="KW-0238">DNA-binding</keyword>
<proteinExistence type="predicted"/>
<reference evidence="7" key="1">
    <citation type="journal article" date="2019" name="Int. J. Syst. Evol. Microbiol.">
        <title>The Global Catalogue of Microorganisms (GCM) 10K type strain sequencing project: providing services to taxonomists for standard genome sequencing and annotation.</title>
        <authorList>
            <consortium name="The Broad Institute Genomics Platform"/>
            <consortium name="The Broad Institute Genome Sequencing Center for Infectious Disease"/>
            <person name="Wu L."/>
            <person name="Ma J."/>
        </authorList>
    </citation>
    <scope>NUCLEOTIDE SEQUENCE [LARGE SCALE GENOMIC DNA]</scope>
    <source>
        <strain evidence="7">JCM 18081</strain>
    </source>
</reference>
<evidence type="ECO:0000313" key="7">
    <source>
        <dbReference type="Proteomes" id="UP001501265"/>
    </source>
</evidence>
<organism evidence="6 7">
    <name type="scientific">Streptomyces ziwulingensis</name>
    <dbReference type="NCBI Taxonomy" id="1045501"/>
    <lineage>
        <taxon>Bacteria</taxon>
        <taxon>Bacillati</taxon>
        <taxon>Actinomycetota</taxon>
        <taxon>Actinomycetes</taxon>
        <taxon>Kitasatosporales</taxon>
        <taxon>Streptomycetaceae</taxon>
        <taxon>Streptomyces</taxon>
    </lineage>
</organism>
<keyword evidence="7" id="KW-1185">Reference proteome</keyword>
<evidence type="ECO:0000256" key="4">
    <source>
        <dbReference type="PROSITE-ProRule" id="PRU00335"/>
    </source>
</evidence>
<dbReference type="Proteomes" id="UP001501265">
    <property type="component" value="Unassembled WGS sequence"/>
</dbReference>
<evidence type="ECO:0000313" key="6">
    <source>
        <dbReference type="EMBL" id="GAA4810917.1"/>
    </source>
</evidence>
<dbReference type="InterPro" id="IPR036271">
    <property type="entry name" value="Tet_transcr_reg_TetR-rel_C_sf"/>
</dbReference>
<dbReference type="PROSITE" id="PS50977">
    <property type="entry name" value="HTH_TETR_2"/>
    <property type="match status" value="1"/>
</dbReference>
<dbReference type="Gene3D" id="1.10.357.10">
    <property type="entry name" value="Tetracycline Repressor, domain 2"/>
    <property type="match status" value="1"/>
</dbReference>
<dbReference type="PANTHER" id="PTHR30055">
    <property type="entry name" value="HTH-TYPE TRANSCRIPTIONAL REGULATOR RUTR"/>
    <property type="match status" value="1"/>
</dbReference>
<evidence type="ECO:0000256" key="3">
    <source>
        <dbReference type="ARBA" id="ARBA00023163"/>
    </source>
</evidence>
<accession>A0ABP9CML9</accession>
<dbReference type="InterPro" id="IPR050109">
    <property type="entry name" value="HTH-type_TetR-like_transc_reg"/>
</dbReference>
<dbReference type="Pfam" id="PF00440">
    <property type="entry name" value="TetR_N"/>
    <property type="match status" value="1"/>
</dbReference>
<evidence type="ECO:0000259" key="5">
    <source>
        <dbReference type="PROSITE" id="PS50977"/>
    </source>
</evidence>
<dbReference type="EMBL" id="BAABIG010000052">
    <property type="protein sequence ID" value="GAA4810917.1"/>
    <property type="molecule type" value="Genomic_DNA"/>
</dbReference>
<dbReference type="PRINTS" id="PR00455">
    <property type="entry name" value="HTHTETR"/>
</dbReference>
<dbReference type="SUPFAM" id="SSF48498">
    <property type="entry name" value="Tetracyclin repressor-like, C-terminal domain"/>
    <property type="match status" value="1"/>
</dbReference>
<comment type="caution">
    <text evidence="6">The sequence shown here is derived from an EMBL/GenBank/DDBJ whole genome shotgun (WGS) entry which is preliminary data.</text>
</comment>
<dbReference type="SUPFAM" id="SSF46689">
    <property type="entry name" value="Homeodomain-like"/>
    <property type="match status" value="1"/>
</dbReference>
<feature type="DNA-binding region" description="H-T-H motif" evidence="4">
    <location>
        <begin position="39"/>
        <end position="58"/>
    </location>
</feature>
<dbReference type="PANTHER" id="PTHR30055:SF234">
    <property type="entry name" value="HTH-TYPE TRANSCRIPTIONAL REGULATOR BETI"/>
    <property type="match status" value="1"/>
</dbReference>
<dbReference type="InterPro" id="IPR009057">
    <property type="entry name" value="Homeodomain-like_sf"/>
</dbReference>
<evidence type="ECO:0000256" key="2">
    <source>
        <dbReference type="ARBA" id="ARBA00023125"/>
    </source>
</evidence>
<name>A0ABP9CML9_9ACTN</name>
<keyword evidence="1" id="KW-0805">Transcription regulation</keyword>
<dbReference type="InterPro" id="IPR001647">
    <property type="entry name" value="HTH_TetR"/>
</dbReference>
<sequence>MWGPCPPAEVGHDVVSARRQEILEAALEVFAERGFKNASIDAVAERAGLTRQGVLHYFPSKKRLLLEILNFREQLARANLSDRPTGVDWPADFADAVAFEQGHPSFATVHSVVVAEAVTGREPARSYVRDRCRSLQDHLTIRLVERYGERLPSGLSAPTAAAAVLALIEGVHQLWLVDPEPEAERYPRIMRETLSVLLGTDRDRDEDATAG</sequence>
<gene>
    <name evidence="6" type="ORF">GCM10023220_47170</name>
</gene>
<protein>
    <submittedName>
        <fullName evidence="6">TetR/AcrR family transcriptional regulator</fullName>
    </submittedName>
</protein>
<feature type="domain" description="HTH tetR-type" evidence="5">
    <location>
        <begin position="16"/>
        <end position="76"/>
    </location>
</feature>